<evidence type="ECO:0000259" key="5">
    <source>
        <dbReference type="Pfam" id="PF04263"/>
    </source>
</evidence>
<accession>A0A3B0TH76</accession>
<dbReference type="AlphaFoldDB" id="A0A3B0TH76"/>
<dbReference type="InterPro" id="IPR053149">
    <property type="entry name" value="TPK"/>
</dbReference>
<keyword evidence="1 6" id="KW-0808">Transferase</keyword>
<dbReference type="InterPro" id="IPR006282">
    <property type="entry name" value="Thi_PPkinase"/>
</dbReference>
<sequence length="133" mass="14702">MQANKTPEIFSYEKLLVIVGGGEVDTALLWRFRREGAAIIAADGGANICATKRIMPDAIIGDMDSIADKEYWQDKSKLIEVEEQETTDFEKCLMLSEAPVTIAIGMAGERVDHTLANLDILLRYGSKRRLAIA</sequence>
<dbReference type="NCBIfam" id="TIGR01378">
    <property type="entry name" value="thi_PPkinase"/>
    <property type="match status" value="1"/>
</dbReference>
<dbReference type="PANTHER" id="PTHR41299">
    <property type="entry name" value="THIAMINE PYROPHOSPHOKINASE"/>
    <property type="match status" value="1"/>
</dbReference>
<reference evidence="6" key="1">
    <citation type="submission" date="2018-06" db="EMBL/GenBank/DDBJ databases">
        <authorList>
            <person name="Zhirakovskaya E."/>
        </authorList>
    </citation>
    <scope>NUCLEOTIDE SEQUENCE</scope>
</reference>
<evidence type="ECO:0000256" key="1">
    <source>
        <dbReference type="ARBA" id="ARBA00022679"/>
    </source>
</evidence>
<evidence type="ECO:0000256" key="3">
    <source>
        <dbReference type="ARBA" id="ARBA00022777"/>
    </source>
</evidence>
<dbReference type="EC" id="2.7.6.2" evidence="6"/>
<evidence type="ECO:0000256" key="4">
    <source>
        <dbReference type="ARBA" id="ARBA00022840"/>
    </source>
</evidence>
<dbReference type="EMBL" id="UOEQ01000158">
    <property type="protein sequence ID" value="VAW18005.1"/>
    <property type="molecule type" value="Genomic_DNA"/>
</dbReference>
<protein>
    <submittedName>
        <fullName evidence="6">Thiamin pyrophosphokinase</fullName>
        <ecNumber evidence="6">2.7.6.2</ecNumber>
    </submittedName>
</protein>
<feature type="domain" description="Thiamin pyrophosphokinase catalytic" evidence="5">
    <location>
        <begin position="37"/>
        <end position="129"/>
    </location>
</feature>
<proteinExistence type="predicted"/>
<name>A0A3B0TH76_9ZZZZ</name>
<dbReference type="GO" id="GO:0016301">
    <property type="term" value="F:kinase activity"/>
    <property type="evidence" value="ECO:0007669"/>
    <property type="project" value="UniProtKB-KW"/>
</dbReference>
<keyword evidence="4" id="KW-0067">ATP-binding</keyword>
<feature type="non-terminal residue" evidence="6">
    <location>
        <position position="133"/>
    </location>
</feature>
<evidence type="ECO:0000313" key="6">
    <source>
        <dbReference type="EMBL" id="VAW18005.1"/>
    </source>
</evidence>
<dbReference type="Gene3D" id="3.40.50.10240">
    <property type="entry name" value="Thiamin pyrophosphokinase, catalytic domain"/>
    <property type="match status" value="1"/>
</dbReference>
<dbReference type="InterPro" id="IPR036759">
    <property type="entry name" value="TPK_catalytic_sf"/>
</dbReference>
<keyword evidence="3 6" id="KW-0418">Kinase</keyword>
<dbReference type="InterPro" id="IPR007371">
    <property type="entry name" value="TPK_catalytic"/>
</dbReference>
<dbReference type="Pfam" id="PF04263">
    <property type="entry name" value="TPK_catalytic"/>
    <property type="match status" value="1"/>
</dbReference>
<dbReference type="SUPFAM" id="SSF63999">
    <property type="entry name" value="Thiamin pyrophosphokinase, catalytic domain"/>
    <property type="match status" value="1"/>
</dbReference>
<gene>
    <name evidence="6" type="ORF">MNBD_ALPHA11-2306</name>
</gene>
<dbReference type="GO" id="GO:0006772">
    <property type="term" value="P:thiamine metabolic process"/>
    <property type="evidence" value="ECO:0007669"/>
    <property type="project" value="InterPro"/>
</dbReference>
<dbReference type="GO" id="GO:0009229">
    <property type="term" value="P:thiamine diphosphate biosynthetic process"/>
    <property type="evidence" value="ECO:0007669"/>
    <property type="project" value="InterPro"/>
</dbReference>
<dbReference type="GO" id="GO:0005524">
    <property type="term" value="F:ATP binding"/>
    <property type="evidence" value="ECO:0007669"/>
    <property type="project" value="UniProtKB-KW"/>
</dbReference>
<keyword evidence="2" id="KW-0547">Nucleotide-binding</keyword>
<evidence type="ECO:0000256" key="2">
    <source>
        <dbReference type="ARBA" id="ARBA00022741"/>
    </source>
</evidence>
<organism evidence="6">
    <name type="scientific">hydrothermal vent metagenome</name>
    <dbReference type="NCBI Taxonomy" id="652676"/>
    <lineage>
        <taxon>unclassified sequences</taxon>
        <taxon>metagenomes</taxon>
        <taxon>ecological metagenomes</taxon>
    </lineage>
</organism>
<dbReference type="PANTHER" id="PTHR41299:SF1">
    <property type="entry name" value="THIAMINE PYROPHOSPHOKINASE"/>
    <property type="match status" value="1"/>
</dbReference>
<dbReference type="GO" id="GO:0004788">
    <property type="term" value="F:thiamine diphosphokinase activity"/>
    <property type="evidence" value="ECO:0007669"/>
    <property type="project" value="UniProtKB-EC"/>
</dbReference>